<feature type="region of interest" description="Disordered" evidence="1">
    <location>
        <begin position="109"/>
        <end position="227"/>
    </location>
</feature>
<evidence type="ECO:0000256" key="1">
    <source>
        <dbReference type="SAM" id="MobiDB-lite"/>
    </source>
</evidence>
<dbReference type="EMBL" id="JACJLA010000006">
    <property type="protein sequence ID" value="MBM6912611.1"/>
    <property type="molecule type" value="Genomic_DNA"/>
</dbReference>
<reference evidence="3 4" key="1">
    <citation type="journal article" date="2021" name="Sci. Rep.">
        <title>The distribution of antibiotic resistance genes in chicken gut microbiota commensals.</title>
        <authorList>
            <person name="Juricova H."/>
            <person name="Matiasovicova J."/>
            <person name="Kubasova T."/>
            <person name="Cejkova D."/>
            <person name="Rychlik I."/>
        </authorList>
    </citation>
    <scope>NUCLEOTIDE SEQUENCE [LARGE SCALE GENOMIC DNA]</scope>
    <source>
        <strain evidence="3 4">An537</strain>
    </source>
</reference>
<evidence type="ECO:0008006" key="5">
    <source>
        <dbReference type="Google" id="ProtNLM"/>
    </source>
</evidence>
<sequence length="277" mass="30901">MKREELQNIMQSVRCWLTSPHYKRWRRRALAGVVMVVVLGGVGVGSAHYYEGQQKAKLAAARSEMIRSDAEAHHVTLLDEAAIRSITAKAVNVDEEQLAFERVRLAQFKPDKEGHNMKHRNDTKHDEEGKRRTMKEGDHKNRDHRDRDYKDRDHKGDHSWDVAPIPDGLRGHYADMTPVHNGEGAMPPVQADGHVDSNNTMPSVGKKTDATSSSAVPQGTPSSKAMTKDMTKMDGYIHPVYKVRAAHDGVVYKLVIDAVDGHVIAKDVDSASPFDVL</sequence>
<gene>
    <name evidence="3" type="ORF">H6A01_04640</name>
</gene>
<keyword evidence="2" id="KW-0472">Membrane</keyword>
<protein>
    <recommendedName>
        <fullName evidence="5">PepSY domain-containing protein</fullName>
    </recommendedName>
</protein>
<organism evidence="3 4">
    <name type="scientific">Veillonella magna</name>
    <dbReference type="NCBI Taxonomy" id="464322"/>
    <lineage>
        <taxon>Bacteria</taxon>
        <taxon>Bacillati</taxon>
        <taxon>Bacillota</taxon>
        <taxon>Negativicutes</taxon>
        <taxon>Veillonellales</taxon>
        <taxon>Veillonellaceae</taxon>
        <taxon>Veillonella</taxon>
    </lineage>
</organism>
<keyword evidence="2" id="KW-1133">Transmembrane helix</keyword>
<comment type="caution">
    <text evidence="3">The sequence shown here is derived from an EMBL/GenBank/DDBJ whole genome shotgun (WGS) entry which is preliminary data.</text>
</comment>
<evidence type="ECO:0000313" key="3">
    <source>
        <dbReference type="EMBL" id="MBM6912611.1"/>
    </source>
</evidence>
<evidence type="ECO:0000313" key="4">
    <source>
        <dbReference type="Proteomes" id="UP000707138"/>
    </source>
</evidence>
<keyword evidence="4" id="KW-1185">Reference proteome</keyword>
<keyword evidence="2" id="KW-0812">Transmembrane</keyword>
<dbReference type="Proteomes" id="UP000707138">
    <property type="component" value="Unassembled WGS sequence"/>
</dbReference>
<accession>A0ABS2GEM7</accession>
<proteinExistence type="predicted"/>
<evidence type="ECO:0000256" key="2">
    <source>
        <dbReference type="SAM" id="Phobius"/>
    </source>
</evidence>
<name>A0ABS2GEM7_9FIRM</name>
<dbReference type="RefSeq" id="WP_205087705.1">
    <property type="nucleotide sequence ID" value="NZ_JACJLA010000006.1"/>
</dbReference>
<feature type="transmembrane region" description="Helical" evidence="2">
    <location>
        <begin position="29"/>
        <end position="50"/>
    </location>
</feature>
<feature type="compositionally biased region" description="Basic and acidic residues" evidence="1">
    <location>
        <begin position="109"/>
        <end position="160"/>
    </location>
</feature>
<feature type="compositionally biased region" description="Polar residues" evidence="1">
    <location>
        <begin position="210"/>
        <end position="225"/>
    </location>
</feature>